<protein>
    <recommendedName>
        <fullName evidence="3">TLDc domain-containing protein</fullName>
    </recommendedName>
</protein>
<accession>A0ABP0PAJ9</accession>
<dbReference type="Proteomes" id="UP001642484">
    <property type="component" value="Unassembled WGS sequence"/>
</dbReference>
<evidence type="ECO:0008006" key="3">
    <source>
        <dbReference type="Google" id="ProtNLM"/>
    </source>
</evidence>
<gene>
    <name evidence="1" type="ORF">CCMP2556_LOCUS35453</name>
</gene>
<comment type="caution">
    <text evidence="1">The sequence shown here is derived from an EMBL/GenBank/DDBJ whole genome shotgun (WGS) entry which is preliminary data.</text>
</comment>
<evidence type="ECO:0000313" key="2">
    <source>
        <dbReference type="Proteomes" id="UP001642484"/>
    </source>
</evidence>
<dbReference type="EMBL" id="CAXAMN010022696">
    <property type="protein sequence ID" value="CAK9072079.1"/>
    <property type="molecule type" value="Genomic_DNA"/>
</dbReference>
<reference evidence="1 2" key="1">
    <citation type="submission" date="2024-02" db="EMBL/GenBank/DDBJ databases">
        <authorList>
            <person name="Chen Y."/>
            <person name="Shah S."/>
            <person name="Dougan E. K."/>
            <person name="Thang M."/>
            <person name="Chan C."/>
        </authorList>
    </citation>
    <scope>NUCLEOTIDE SEQUENCE [LARGE SCALE GENOMIC DNA]</scope>
</reference>
<organism evidence="1 2">
    <name type="scientific">Durusdinium trenchii</name>
    <dbReference type="NCBI Taxonomy" id="1381693"/>
    <lineage>
        <taxon>Eukaryota</taxon>
        <taxon>Sar</taxon>
        <taxon>Alveolata</taxon>
        <taxon>Dinophyceae</taxon>
        <taxon>Suessiales</taxon>
        <taxon>Symbiodiniaceae</taxon>
        <taxon>Durusdinium</taxon>
    </lineage>
</organism>
<proteinExistence type="predicted"/>
<evidence type="ECO:0000313" key="1">
    <source>
        <dbReference type="EMBL" id="CAK9072079.1"/>
    </source>
</evidence>
<name>A0ABP0PAJ9_9DINO</name>
<sequence length="283" mass="32299">MTSPSLLVGEEALVTPFLHAADLLALARTSRAEWTRALEVVRGRFLSTTSKAPFVLKSENQKSAALRFLPLWEQALLFENFHDEELGCHWHNYRSSGALRRWSFRKSEALHPLSLWCLVLPTRPRELEEDCRVLCSLQRELPPSRPSLVAFRAMCSSQTRRLRAGGIFSLFSELMQARHLAFSIYFTFDSSGRTVFAGDGGSGDVALGRWEDQQWYEFMIHFNWFERKAVVCLSEVGQVKREPGCIVDLSPHCQNVCGVKLWHAAEDFEAAWTDLLVYDRKGT</sequence>
<keyword evidence="2" id="KW-1185">Reference proteome</keyword>